<dbReference type="Proteomes" id="UP000236316">
    <property type="component" value="Segment"/>
</dbReference>
<dbReference type="KEGG" id="vg:35382395"/>
<accession>A0A2I2L357</accession>
<sequence length="435" mass="51349">MNKRQENCYNNLLRICEEKGGKLISKVYVNNKTPLTFICANGHTFDKLPDYIISGTWCTEYSCKYSDILKRDKLLLNGMLNIRKAILLNSFIGYKESIEVKCCNSHILNISLENILKGMWCECYNYNKDKEKLVKEIINAREGELLVKYNKYREKVDIKCKYGHIFSIVPYGIVCGNWCGQCYTKNNPTKAKLEFNKTCKERGYTVLEEYVRALDKVLIECRNGHRWNVTPGKINWGQGCKVCYYETMTLEDTKCKFYCKVNKKGGKVTGIYKNVNTKISVICGKGHQWNVKPNRILFADTWCPNCKNTRSKGEEIIETYLLNNYVWHYPQYVHRDLTKYRYDFLILHNNKYYLIEFDGMQHFSFSSFFHENEEFFKRRREIDIIKTKHAKLCGIPLIRIDYTQINNIIHHILIALNSSCDLYLSTPEMYKWLTE</sequence>
<protein>
    <submittedName>
        <fullName evidence="1">Uncharacterized protein</fullName>
    </submittedName>
</protein>
<proteinExistence type="predicted"/>
<keyword evidence="2" id="KW-1185">Reference proteome</keyword>
<evidence type="ECO:0000313" key="2">
    <source>
        <dbReference type="Proteomes" id="UP000236316"/>
    </source>
</evidence>
<evidence type="ECO:0000313" key="1">
    <source>
        <dbReference type="EMBL" id="SNW61964.1"/>
    </source>
</evidence>
<gene>
    <name evidence="1" type="ORF">ORPV_60</name>
</gene>
<dbReference type="RefSeq" id="YP_009448266.1">
    <property type="nucleotide sequence ID" value="NC_036594.1"/>
</dbReference>
<dbReference type="OrthoDB" id="5066at10239"/>
<dbReference type="GeneID" id="35382395"/>
<name>A0A2I2L357_9VIRU</name>
<organism evidence="1">
    <name type="scientific">Orpheovirus IHUMI-LCC2</name>
    <dbReference type="NCBI Taxonomy" id="2023057"/>
    <lineage>
        <taxon>Viruses</taxon>
        <taxon>Varidnaviria</taxon>
        <taxon>Bamfordvirae</taxon>
        <taxon>Nucleocytoviricota</taxon>
        <taxon>Megaviricetes</taxon>
        <taxon>Pimascovirales</taxon>
        <taxon>Ocovirineae</taxon>
        <taxon>Orpheoviridae</taxon>
        <taxon>Alphaorpheovirus</taxon>
        <taxon>Alphaorpheovirus massiliense</taxon>
    </lineage>
</organism>
<dbReference type="EMBL" id="LT906555">
    <property type="protein sequence ID" value="SNW61964.1"/>
    <property type="molecule type" value="Genomic_DNA"/>
</dbReference>
<reference evidence="1" key="1">
    <citation type="submission" date="2017-08" db="EMBL/GenBank/DDBJ databases">
        <authorList>
            <consortium name="Urmite Genomes"/>
        </authorList>
    </citation>
    <scope>NUCLEOTIDE SEQUENCE [LARGE SCALE GENOMIC DNA]</scope>
    <source>
        <strain evidence="1">IHUMI-LCC2</strain>
    </source>
</reference>
<dbReference type="Gene3D" id="3.40.960.10">
    <property type="entry name" value="VSR Endonuclease"/>
    <property type="match status" value="1"/>
</dbReference>